<protein>
    <submittedName>
        <fullName evidence="1">Glycosyltransferase</fullName>
    </submittedName>
</protein>
<dbReference type="Proteomes" id="UP000014243">
    <property type="component" value="Unassembled WGS sequence"/>
</dbReference>
<dbReference type="GO" id="GO:0016740">
    <property type="term" value="F:transferase activity"/>
    <property type="evidence" value="ECO:0007669"/>
    <property type="project" value="UniProtKB-KW"/>
</dbReference>
<reference evidence="1 2" key="1">
    <citation type="journal article" date="2013" name="PLoS ONE">
        <title>Lactobacillus paracasei comparative genomics: towards species pan-genome definition and exploitation of diversity.</title>
        <authorList>
            <person name="Smokvina T."/>
            <person name="Wels M."/>
            <person name="Polka J."/>
            <person name="Chervaux C."/>
            <person name="Brisse S."/>
            <person name="Boekhorst J."/>
            <person name="van Hylckama Vlieg J.E."/>
            <person name="Siezen R.J."/>
        </authorList>
    </citation>
    <scope>NUCLEOTIDE SEQUENCE [LARGE SCALE GENOMIC DNA]</scope>
    <source>
        <strain evidence="1 2">Lpp126</strain>
    </source>
</reference>
<keyword evidence="1" id="KW-0808">Transferase</keyword>
<organism evidence="1 2">
    <name type="scientific">Lacticaseibacillus paracasei subsp. paracasei Lpp126</name>
    <dbReference type="NCBI Taxonomy" id="1256206"/>
    <lineage>
        <taxon>Bacteria</taxon>
        <taxon>Bacillati</taxon>
        <taxon>Bacillota</taxon>
        <taxon>Bacilli</taxon>
        <taxon>Lactobacillales</taxon>
        <taxon>Lactobacillaceae</taxon>
        <taxon>Lacticaseibacillus</taxon>
    </lineage>
</organism>
<evidence type="ECO:0000313" key="1">
    <source>
        <dbReference type="EMBL" id="EPC79629.1"/>
    </source>
</evidence>
<dbReference type="AlphaFoldDB" id="S2RR87"/>
<feature type="non-terminal residue" evidence="1">
    <location>
        <position position="99"/>
    </location>
</feature>
<sequence>MLRKLRQSLSKIAFLTSSRDFILSIFYPLFRWRHRIPDYTVYTLQESSQKVFQENISLSRYGDGELRWLLGVPVTHSFQKNDEILSKRLTEVFKSRDLS</sequence>
<gene>
    <name evidence="1" type="ORF">Lpp126_05850</name>
</gene>
<dbReference type="EMBL" id="ANKC01000405">
    <property type="protein sequence ID" value="EPC79629.1"/>
    <property type="molecule type" value="Genomic_DNA"/>
</dbReference>
<accession>S2RR87</accession>
<proteinExistence type="predicted"/>
<evidence type="ECO:0000313" key="2">
    <source>
        <dbReference type="Proteomes" id="UP000014243"/>
    </source>
</evidence>
<comment type="caution">
    <text evidence="1">The sequence shown here is derived from an EMBL/GenBank/DDBJ whole genome shotgun (WGS) entry which is preliminary data.</text>
</comment>
<name>S2RR87_LACPA</name>